<dbReference type="Proteomes" id="UP001372834">
    <property type="component" value="Unassembled WGS sequence"/>
</dbReference>
<dbReference type="PANTHER" id="PTHR46512">
    <property type="entry name" value="PEPTIDYLPROLYL ISOMERASE"/>
    <property type="match status" value="1"/>
</dbReference>
<dbReference type="SUPFAM" id="SSF48452">
    <property type="entry name" value="TPR-like"/>
    <property type="match status" value="1"/>
</dbReference>
<evidence type="ECO:0000313" key="2">
    <source>
        <dbReference type="EMBL" id="KAK6639193.1"/>
    </source>
</evidence>
<dbReference type="PANTHER" id="PTHR46512:SF10">
    <property type="entry name" value="FK506-BINDING PROTEIN-LIKE"/>
    <property type="match status" value="1"/>
</dbReference>
<protein>
    <submittedName>
        <fullName evidence="2">Uncharacterized protein</fullName>
    </submittedName>
</protein>
<dbReference type="AlphaFoldDB" id="A0AAN8Q629"/>
<comment type="caution">
    <text evidence="2">The sequence shown here is derived from an EMBL/GenBank/DDBJ whole genome shotgun (WGS) entry which is preliminary data.</text>
</comment>
<feature type="repeat" description="TPR" evidence="1">
    <location>
        <begin position="205"/>
        <end position="238"/>
    </location>
</feature>
<evidence type="ECO:0000256" key="1">
    <source>
        <dbReference type="PROSITE-ProRule" id="PRU00339"/>
    </source>
</evidence>
<proteinExistence type="predicted"/>
<dbReference type="EMBL" id="JAWJWE010000003">
    <property type="protein sequence ID" value="KAK6639193.1"/>
    <property type="molecule type" value="Genomic_DNA"/>
</dbReference>
<evidence type="ECO:0000313" key="3">
    <source>
        <dbReference type="Proteomes" id="UP001372834"/>
    </source>
</evidence>
<organism evidence="2 3">
    <name type="scientific">Polyplax serrata</name>
    <name type="common">Common mouse louse</name>
    <dbReference type="NCBI Taxonomy" id="468196"/>
    <lineage>
        <taxon>Eukaryota</taxon>
        <taxon>Metazoa</taxon>
        <taxon>Ecdysozoa</taxon>
        <taxon>Arthropoda</taxon>
        <taxon>Hexapoda</taxon>
        <taxon>Insecta</taxon>
        <taxon>Pterygota</taxon>
        <taxon>Neoptera</taxon>
        <taxon>Paraneoptera</taxon>
        <taxon>Psocodea</taxon>
        <taxon>Troctomorpha</taxon>
        <taxon>Phthiraptera</taxon>
        <taxon>Anoplura</taxon>
        <taxon>Polyplacidae</taxon>
        <taxon>Polyplax</taxon>
    </lineage>
</organism>
<accession>A0AAN8Q629</accession>
<keyword evidence="1" id="KW-0802">TPR repeat</keyword>
<dbReference type="InterPro" id="IPR011990">
    <property type="entry name" value="TPR-like_helical_dom_sf"/>
</dbReference>
<dbReference type="InterPro" id="IPR050754">
    <property type="entry name" value="FKBP4/5/8-like"/>
</dbReference>
<sequence length="268" mass="31695">MEDVEFKDINPNIKKRIIKKGRTGRRPTLKWICSIDLILNNQYGEGNYKSGSLELVIGDGTREYDRLLEQCLETMHLEEESSFQLKLTNEKEISIDIALRSVVEKPYLFQWTDEEKIKESNHYRETGAQLFKDNQIEEAFYKFSSALKLLLTTDKFLEDENGTHPELDNLRVVLYNNLARCHLHYKNYSNVVELCDNSIKINSSVKALYRRAVAYIELKEYECAENDLVQLLKLEPRNKAVIEKYREVRELDRNNRENYHSILKKMFQ</sequence>
<name>A0AAN8Q629_POLSC</name>
<dbReference type="Gene3D" id="1.25.40.10">
    <property type="entry name" value="Tetratricopeptide repeat domain"/>
    <property type="match status" value="1"/>
</dbReference>
<reference evidence="2 3" key="1">
    <citation type="submission" date="2023-10" db="EMBL/GenBank/DDBJ databases">
        <title>Genomes of two closely related lineages of the louse Polyplax serrata with different host specificities.</title>
        <authorList>
            <person name="Martinu J."/>
            <person name="Tarabai H."/>
            <person name="Stefka J."/>
            <person name="Hypsa V."/>
        </authorList>
    </citation>
    <scope>NUCLEOTIDE SEQUENCE [LARGE SCALE GENOMIC DNA]</scope>
    <source>
        <strain evidence="2">HR10_N</strain>
    </source>
</reference>
<dbReference type="InterPro" id="IPR019734">
    <property type="entry name" value="TPR_rpt"/>
</dbReference>
<dbReference type="SMART" id="SM00028">
    <property type="entry name" value="TPR"/>
    <property type="match status" value="2"/>
</dbReference>
<dbReference type="PROSITE" id="PS50005">
    <property type="entry name" value="TPR"/>
    <property type="match status" value="1"/>
</dbReference>
<gene>
    <name evidence="2" type="ORF">RUM43_007463</name>
</gene>